<comment type="caution">
    <text evidence="3">The sequence shown here is derived from an EMBL/GenBank/DDBJ whole genome shotgun (WGS) entry which is preliminary data.</text>
</comment>
<feature type="transmembrane region" description="Helical" evidence="2">
    <location>
        <begin position="111"/>
        <end position="132"/>
    </location>
</feature>
<keyword evidence="5" id="KW-1185">Reference proteome</keyword>
<feature type="compositionally biased region" description="Basic and acidic residues" evidence="1">
    <location>
        <begin position="723"/>
        <end position="754"/>
    </location>
</feature>
<feature type="transmembrane region" description="Helical" evidence="2">
    <location>
        <begin position="501"/>
        <end position="522"/>
    </location>
</feature>
<proteinExistence type="predicted"/>
<dbReference type="InterPro" id="IPR036691">
    <property type="entry name" value="Endo/exonu/phosph_ase_sf"/>
</dbReference>
<feature type="transmembrane region" description="Helical" evidence="2">
    <location>
        <begin position="341"/>
        <end position="359"/>
    </location>
</feature>
<accession>A0A8J6LCJ0</accession>
<reference evidence="3" key="2">
    <citation type="submission" date="2021-08" db="EMBL/GenBank/DDBJ databases">
        <authorList>
            <person name="Eriksson T."/>
        </authorList>
    </citation>
    <scope>NUCLEOTIDE SEQUENCE</scope>
    <source>
        <strain evidence="3">Stoneville</strain>
        <tissue evidence="3">Whole head</tissue>
    </source>
</reference>
<keyword evidence="2" id="KW-1133">Transmembrane helix</keyword>
<organism evidence="3 5">
    <name type="scientific">Tenebrio molitor</name>
    <name type="common">Yellow mealworm beetle</name>
    <dbReference type="NCBI Taxonomy" id="7067"/>
    <lineage>
        <taxon>Eukaryota</taxon>
        <taxon>Metazoa</taxon>
        <taxon>Ecdysozoa</taxon>
        <taxon>Arthropoda</taxon>
        <taxon>Hexapoda</taxon>
        <taxon>Insecta</taxon>
        <taxon>Pterygota</taxon>
        <taxon>Neoptera</taxon>
        <taxon>Endopterygota</taxon>
        <taxon>Coleoptera</taxon>
        <taxon>Polyphaga</taxon>
        <taxon>Cucujiformia</taxon>
        <taxon>Tenebrionidae</taxon>
        <taxon>Tenebrio</taxon>
    </lineage>
</organism>
<feature type="transmembrane region" description="Helical" evidence="2">
    <location>
        <begin position="566"/>
        <end position="589"/>
    </location>
</feature>
<feature type="transmembrane region" description="Helical" evidence="2">
    <location>
        <begin position="20"/>
        <end position="36"/>
    </location>
</feature>
<feature type="transmembrane region" description="Helical" evidence="2">
    <location>
        <begin position="164"/>
        <end position="191"/>
    </location>
</feature>
<protein>
    <submittedName>
        <fullName evidence="3">Uncharacterized protein</fullName>
    </submittedName>
</protein>
<feature type="transmembrane region" description="Helical" evidence="2">
    <location>
        <begin position="437"/>
        <end position="461"/>
    </location>
</feature>
<dbReference type="AlphaFoldDB" id="A0A8J6LCJ0"/>
<evidence type="ECO:0000313" key="4">
    <source>
        <dbReference type="EMBL" id="KAH0808178.1"/>
    </source>
</evidence>
<evidence type="ECO:0000256" key="2">
    <source>
        <dbReference type="SAM" id="Phobius"/>
    </source>
</evidence>
<dbReference type="Gene3D" id="3.60.10.10">
    <property type="entry name" value="Endonuclease/exonuclease/phosphatase"/>
    <property type="match status" value="1"/>
</dbReference>
<feature type="compositionally biased region" description="Basic residues" evidence="1">
    <location>
        <begin position="755"/>
        <end position="764"/>
    </location>
</feature>
<dbReference type="Proteomes" id="UP000719412">
    <property type="component" value="Unassembled WGS sequence"/>
</dbReference>
<name>A0A8J6LCJ0_TENMO</name>
<feature type="transmembrane region" description="Helical" evidence="2">
    <location>
        <begin position="379"/>
        <end position="398"/>
    </location>
</feature>
<evidence type="ECO:0000313" key="3">
    <source>
        <dbReference type="EMBL" id="KAH0808176.1"/>
    </source>
</evidence>
<feature type="transmembrane region" description="Helical" evidence="2">
    <location>
        <begin position="609"/>
        <end position="631"/>
    </location>
</feature>
<evidence type="ECO:0000313" key="5">
    <source>
        <dbReference type="Proteomes" id="UP000719412"/>
    </source>
</evidence>
<keyword evidence="2" id="KW-0812">Transmembrane</keyword>
<reference evidence="3" key="1">
    <citation type="journal article" date="2020" name="J Insects Food Feed">
        <title>The yellow mealworm (Tenebrio molitor) genome: a resource for the emerging insects as food and feed industry.</title>
        <authorList>
            <person name="Eriksson T."/>
            <person name="Andere A."/>
            <person name="Kelstrup H."/>
            <person name="Emery V."/>
            <person name="Picard C."/>
        </authorList>
    </citation>
    <scope>NUCLEOTIDE SEQUENCE</scope>
    <source>
        <strain evidence="3">Stoneville</strain>
        <tissue evidence="3">Whole head</tissue>
    </source>
</reference>
<feature type="compositionally biased region" description="Basic and acidic residues" evidence="1">
    <location>
        <begin position="817"/>
        <end position="828"/>
    </location>
</feature>
<keyword evidence="2" id="KW-0472">Membrane</keyword>
<feature type="compositionally biased region" description="Basic and acidic residues" evidence="1">
    <location>
        <begin position="693"/>
        <end position="710"/>
    </location>
</feature>
<sequence>MSTNSSSNSVKNDLRSNHKLSSFILSLIAIVWHLSASHDEKITYLDPYQDILKTYLYYTFIKKNAPSTGMYVQPGGFFAVMFIYFFLSVAWTGVSAYVFAAHRNNFGVKKLGIALGVWAGIALATSIVDLVFCSCLGADYNSVLDHYLETEDVVKRLAYTYSTIGYGIVMVLAARGFVLWIINAILTGIIIKISLDMIYYKVNPVMDDDGFSTCSPRQVDFCSFSVNFPDEARNFRINEIPVRRHTYALPSNDILSSSSVLGPVPGNLNYAFDPEVERRLSRYCQGAVYVVVSAKCILEYLLNTPPENLFEYNYNLNYPVCVKFLWEYTDFPSSYILTPNSFTAIMTLSLGFNIVWMRISARIKRYGTNDDSTKLLSNWAIIVFAISGIDFLLFTLIAKDYDQNCNKSVDKNQTELQMIGVRIICSSVISQKTLGHVAGLLGALQGFAWFLMSLLCLIFYYQGLHVDPSSISFATAVYLRFLDKNGFSSSEMIVIPEGFSAFNWVYVVTALSWALLSLFLCYDKANAGSVTYHLPSAPILTVPIPNLPANVAEKALESPSGGMKDWFVFATYFIAILDFILVVAMGIDYDKGCTGNVSPRTHEICKNGVLPVLVIVGRGGVVWVLNLVLAYRLNKIGRMAKLEWEATEREQLESQSIDVSGICAMSAIDASEDAISVFSQSSLNMPRTGRSPSRSEEGNKSKKMDKEMKTMIRGKQRGIRGNMYREREIGVKVNEVEKKRRRPGEKANKKVDGQRKRKPEKKHKGESSYGKGRAIGRIITEGNLGIKEKQQEKEEEENNDGKKIGKNVCSWEGTSTGKEEKKEQEIGKKRGGMGKKSQDKAENAARKGLMEWIEENGWEVLNGNKQGDEEGEWSYVGSRGKTVIDYGIVKEEAWERVE</sequence>
<dbReference type="EMBL" id="JABDTM020029101">
    <property type="protein sequence ID" value="KAH0808178.1"/>
    <property type="molecule type" value="Genomic_DNA"/>
</dbReference>
<evidence type="ECO:0000256" key="1">
    <source>
        <dbReference type="SAM" id="MobiDB-lite"/>
    </source>
</evidence>
<gene>
    <name evidence="4" type="ORF">GEV33_014613</name>
    <name evidence="3" type="ORF">GEV33_014615</name>
</gene>
<dbReference type="EMBL" id="JABDTM020029103">
    <property type="protein sequence ID" value="KAH0808176.1"/>
    <property type="molecule type" value="Genomic_DNA"/>
</dbReference>
<feature type="transmembrane region" description="Helical" evidence="2">
    <location>
        <begin position="76"/>
        <end position="99"/>
    </location>
</feature>
<feature type="region of interest" description="Disordered" evidence="1">
    <location>
        <begin position="679"/>
        <end position="844"/>
    </location>
</feature>